<organism evidence="2 3">
    <name type="scientific">Calicophoron daubneyi</name>
    <name type="common">Rumen fluke</name>
    <name type="synonym">Paramphistomum daubneyi</name>
    <dbReference type="NCBI Taxonomy" id="300641"/>
    <lineage>
        <taxon>Eukaryota</taxon>
        <taxon>Metazoa</taxon>
        <taxon>Spiralia</taxon>
        <taxon>Lophotrochozoa</taxon>
        <taxon>Platyhelminthes</taxon>
        <taxon>Trematoda</taxon>
        <taxon>Digenea</taxon>
        <taxon>Plagiorchiida</taxon>
        <taxon>Pronocephalata</taxon>
        <taxon>Paramphistomoidea</taxon>
        <taxon>Paramphistomidae</taxon>
        <taxon>Calicophoron</taxon>
    </lineage>
</organism>
<dbReference type="Pfam" id="PF13041">
    <property type="entry name" value="PPR_2"/>
    <property type="match status" value="1"/>
</dbReference>
<keyword evidence="1" id="KW-0677">Repeat</keyword>
<accession>A0AAV2TAN6</accession>
<reference evidence="2" key="1">
    <citation type="submission" date="2024-06" db="EMBL/GenBank/DDBJ databases">
        <authorList>
            <person name="Liu X."/>
            <person name="Lenzi L."/>
            <person name="Haldenby T S."/>
            <person name="Uol C."/>
        </authorList>
    </citation>
    <scope>NUCLEOTIDE SEQUENCE</scope>
</reference>
<proteinExistence type="predicted"/>
<dbReference type="Gene3D" id="1.25.40.10">
    <property type="entry name" value="Tetratricopeptide repeat domain"/>
    <property type="match status" value="3"/>
</dbReference>
<dbReference type="NCBIfam" id="TIGR00756">
    <property type="entry name" value="PPR"/>
    <property type="match status" value="1"/>
</dbReference>
<dbReference type="EMBL" id="CAXLJL010000125">
    <property type="protein sequence ID" value="CAL5132502.1"/>
    <property type="molecule type" value="Genomic_DNA"/>
</dbReference>
<dbReference type="Pfam" id="PF01535">
    <property type="entry name" value="PPR"/>
    <property type="match status" value="1"/>
</dbReference>
<dbReference type="PANTHER" id="PTHR47932:SF44">
    <property type="entry name" value="MIOREX COMPLEX COMPONENT 1"/>
    <property type="match status" value="1"/>
</dbReference>
<sequence>MLTAIERNLHSTARLLRRQIFHLPDKDLLHCFQNRFLLVPGHRTVHTPLERFSSDVDDSERNVPVFTSRSVDVSLPPQNSFVTVRASGSFASLAAAYWAGHPAPPEPPLNVNSDLDGKFNPCLVATLRRLQVHERLSRNAELMSKYCRDGDAEGALSSFERTLTEDRVIPPRYLVFGLIRLLADRGHSQSAFSVYHKMLEIGMRPSPYTYSQLFRACAKDSHVWYRSHEYLFPALSDYPDQFLSFHRRALLEQTLSSSQLLEEFGGPALACAQSLWEKLIAKPFPRDPIPYNSVISALGKAGDLHGCLVALDHMMMSAVSNSKQRVNVAPDAYTLSAVLAAVRPAAIKRKLSSIVNGNSWDTGTQMDEFELALNLWHRIVPHIHGKLSPHNFNSFVNAIKEANTGDPVRPIVLSPNLQDSTTTATVFSDKSRSIPSDSVGPDIVRLDWNNLELSLHSPINLLTPPKRCLTVVPPADGWLSWHRLALLGGFHGFLDSVEKHFQVTVDVYILTSLVDVLPFLSHIKLSEEEFDTWETALFQYAQDHKLTLNMGLYNALINRRSVTGLDARPVLKKAVASGFVPNQVTWNSLCKSCKTITSIRNLLRSMAEAGTRDYSSSGTTNRSSSKRPPPIFFTSLLKASRFNWNAKAYILRLMSGEEPDLNPPGMHEKDRLCLGWGLIPPDRRTIATLEIDIALFREILAKGVIPVDGSYLPPGPSTGGIGIPADAEISFYRFLPTYRKWLRETGTTAAKELNTNASFNDFSNDA</sequence>
<dbReference type="InterPro" id="IPR002885">
    <property type="entry name" value="PPR_rpt"/>
</dbReference>
<comment type="caution">
    <text evidence="2">The sequence shown here is derived from an EMBL/GenBank/DDBJ whole genome shotgun (WGS) entry which is preliminary data.</text>
</comment>
<protein>
    <recommendedName>
        <fullName evidence="4">Pentatricopeptide repeat-containing protein</fullName>
    </recommendedName>
</protein>
<evidence type="ECO:0000313" key="2">
    <source>
        <dbReference type="EMBL" id="CAL5132502.1"/>
    </source>
</evidence>
<evidence type="ECO:0000313" key="3">
    <source>
        <dbReference type="Proteomes" id="UP001497525"/>
    </source>
</evidence>
<dbReference type="InterPro" id="IPR011990">
    <property type="entry name" value="TPR-like_helical_dom_sf"/>
</dbReference>
<dbReference type="PANTHER" id="PTHR47932">
    <property type="entry name" value="ATPASE EXPRESSION PROTEIN 3"/>
    <property type="match status" value="1"/>
</dbReference>
<evidence type="ECO:0000256" key="1">
    <source>
        <dbReference type="ARBA" id="ARBA00022737"/>
    </source>
</evidence>
<name>A0AAV2TAN6_CALDB</name>
<evidence type="ECO:0008006" key="4">
    <source>
        <dbReference type="Google" id="ProtNLM"/>
    </source>
</evidence>
<gene>
    <name evidence="2" type="ORF">CDAUBV1_LOCUS5354</name>
</gene>
<dbReference type="AlphaFoldDB" id="A0AAV2TAN6"/>
<dbReference type="Proteomes" id="UP001497525">
    <property type="component" value="Unassembled WGS sequence"/>
</dbReference>